<dbReference type="AlphaFoldDB" id="A0AAD8M9G5"/>
<dbReference type="CDD" id="cd22157">
    <property type="entry name" value="F-box_AtFBW1-like"/>
    <property type="match status" value="1"/>
</dbReference>
<reference evidence="2" key="1">
    <citation type="submission" date="2023-02" db="EMBL/GenBank/DDBJ databases">
        <title>Genome of toxic invasive species Heracleum sosnowskyi carries increased number of genes despite the absence of recent whole-genome duplications.</title>
        <authorList>
            <person name="Schelkunov M."/>
            <person name="Shtratnikova V."/>
            <person name="Makarenko M."/>
            <person name="Klepikova A."/>
            <person name="Omelchenko D."/>
            <person name="Novikova G."/>
            <person name="Obukhova E."/>
            <person name="Bogdanov V."/>
            <person name="Penin A."/>
            <person name="Logacheva M."/>
        </authorList>
    </citation>
    <scope>NUCLEOTIDE SEQUENCE</scope>
    <source>
        <strain evidence="2">Hsosn_3</strain>
        <tissue evidence="2">Leaf</tissue>
    </source>
</reference>
<dbReference type="Proteomes" id="UP001237642">
    <property type="component" value="Unassembled WGS sequence"/>
</dbReference>
<dbReference type="Gene3D" id="1.20.1280.50">
    <property type="match status" value="1"/>
</dbReference>
<dbReference type="PANTHER" id="PTHR31672:SF13">
    <property type="entry name" value="F-BOX PROTEIN CPR30-LIKE"/>
    <property type="match status" value="1"/>
</dbReference>
<dbReference type="Pfam" id="PF00646">
    <property type="entry name" value="F-box"/>
    <property type="match status" value="1"/>
</dbReference>
<accession>A0AAD8M9G5</accession>
<sequence length="171" mass="19707">MNATIYFAEDLIAQILDRLPVKSLLRFRCVSKPWCSLIDSPHFVKAHLRRSIECNTSTGLIIRGALDWYADSLDDTTAIEFDETLRTLLRGTCLVGSCNGLICLYKPKTDIFLWNLATRRYRKLPTAPTDFLRPFDIRPFLYGFGYDAVNDDYKVLSIYNPMVVIWLARKS</sequence>
<protein>
    <submittedName>
        <fullName evidence="2">F-box domain-containing protein</fullName>
    </submittedName>
</protein>
<dbReference type="SMART" id="SM00256">
    <property type="entry name" value="FBOX"/>
    <property type="match status" value="1"/>
</dbReference>
<keyword evidence="3" id="KW-1185">Reference proteome</keyword>
<evidence type="ECO:0000313" key="3">
    <source>
        <dbReference type="Proteomes" id="UP001237642"/>
    </source>
</evidence>
<dbReference type="InterPro" id="IPR036047">
    <property type="entry name" value="F-box-like_dom_sf"/>
</dbReference>
<evidence type="ECO:0000259" key="1">
    <source>
        <dbReference type="SMART" id="SM00256"/>
    </source>
</evidence>
<dbReference type="EMBL" id="JAUIZM010000009">
    <property type="protein sequence ID" value="KAK1367155.1"/>
    <property type="molecule type" value="Genomic_DNA"/>
</dbReference>
<dbReference type="PANTHER" id="PTHR31672">
    <property type="entry name" value="BNACNNG10540D PROTEIN"/>
    <property type="match status" value="1"/>
</dbReference>
<gene>
    <name evidence="2" type="ORF">POM88_042716</name>
</gene>
<organism evidence="2 3">
    <name type="scientific">Heracleum sosnowskyi</name>
    <dbReference type="NCBI Taxonomy" id="360622"/>
    <lineage>
        <taxon>Eukaryota</taxon>
        <taxon>Viridiplantae</taxon>
        <taxon>Streptophyta</taxon>
        <taxon>Embryophyta</taxon>
        <taxon>Tracheophyta</taxon>
        <taxon>Spermatophyta</taxon>
        <taxon>Magnoliopsida</taxon>
        <taxon>eudicotyledons</taxon>
        <taxon>Gunneridae</taxon>
        <taxon>Pentapetalae</taxon>
        <taxon>asterids</taxon>
        <taxon>campanulids</taxon>
        <taxon>Apiales</taxon>
        <taxon>Apiaceae</taxon>
        <taxon>Apioideae</taxon>
        <taxon>apioid superclade</taxon>
        <taxon>Tordylieae</taxon>
        <taxon>Tordyliinae</taxon>
        <taxon>Heracleum</taxon>
    </lineage>
</organism>
<dbReference type="SUPFAM" id="SSF81383">
    <property type="entry name" value="F-box domain"/>
    <property type="match status" value="1"/>
</dbReference>
<dbReference type="Pfam" id="PF08268">
    <property type="entry name" value="FBA_3"/>
    <property type="match status" value="1"/>
</dbReference>
<dbReference type="InterPro" id="IPR050796">
    <property type="entry name" value="SCF_F-box_component"/>
</dbReference>
<name>A0AAD8M9G5_9APIA</name>
<dbReference type="InterPro" id="IPR001810">
    <property type="entry name" value="F-box_dom"/>
</dbReference>
<dbReference type="InterPro" id="IPR013187">
    <property type="entry name" value="F-box-assoc_dom_typ3"/>
</dbReference>
<comment type="caution">
    <text evidence="2">The sequence shown here is derived from an EMBL/GenBank/DDBJ whole genome shotgun (WGS) entry which is preliminary data.</text>
</comment>
<reference evidence="2" key="2">
    <citation type="submission" date="2023-05" db="EMBL/GenBank/DDBJ databases">
        <authorList>
            <person name="Schelkunov M.I."/>
        </authorList>
    </citation>
    <scope>NUCLEOTIDE SEQUENCE</scope>
    <source>
        <strain evidence="2">Hsosn_3</strain>
        <tissue evidence="2">Leaf</tissue>
    </source>
</reference>
<evidence type="ECO:0000313" key="2">
    <source>
        <dbReference type="EMBL" id="KAK1367155.1"/>
    </source>
</evidence>
<proteinExistence type="predicted"/>
<feature type="domain" description="F-box" evidence="1">
    <location>
        <begin position="7"/>
        <end position="47"/>
    </location>
</feature>